<dbReference type="InterPro" id="IPR001537">
    <property type="entry name" value="SpoU_MeTrfase"/>
</dbReference>
<dbReference type="GO" id="GO:0003723">
    <property type="term" value="F:RNA binding"/>
    <property type="evidence" value="ECO:0007669"/>
    <property type="project" value="InterPro"/>
</dbReference>
<evidence type="ECO:0000256" key="3">
    <source>
        <dbReference type="ARBA" id="ARBA00022679"/>
    </source>
</evidence>
<feature type="compositionally biased region" description="Basic residues" evidence="4">
    <location>
        <begin position="1"/>
        <end position="10"/>
    </location>
</feature>
<evidence type="ECO:0000256" key="4">
    <source>
        <dbReference type="SAM" id="MobiDB-lite"/>
    </source>
</evidence>
<dbReference type="GO" id="GO:0006396">
    <property type="term" value="P:RNA processing"/>
    <property type="evidence" value="ECO:0007669"/>
    <property type="project" value="InterPro"/>
</dbReference>
<gene>
    <name evidence="6" type="ORF">BH720_17200</name>
</gene>
<keyword evidence="2 6" id="KW-0489">Methyltransferase</keyword>
<protein>
    <submittedName>
        <fullName evidence="6">23S rRNA (Guanosine(2251)-2'-O)-methyltransferase RlmB</fullName>
    </submittedName>
</protein>
<accession>A0A1E5QGN2</accession>
<dbReference type="SMART" id="SM00967">
    <property type="entry name" value="SpoU_sub_bind"/>
    <property type="match status" value="1"/>
</dbReference>
<feature type="compositionally biased region" description="Basic residues" evidence="4">
    <location>
        <begin position="19"/>
        <end position="29"/>
    </location>
</feature>
<dbReference type="STRING" id="1781255.BH720_17200"/>
<organism evidence="6">
    <name type="scientific">Desertifilum tharense IPPAS B-1220</name>
    <dbReference type="NCBI Taxonomy" id="1781255"/>
    <lineage>
        <taxon>Bacteria</taxon>
        <taxon>Bacillati</taxon>
        <taxon>Cyanobacteriota</taxon>
        <taxon>Cyanophyceae</taxon>
        <taxon>Desertifilales</taxon>
        <taxon>Desertifilaceae</taxon>
        <taxon>Desertifilum</taxon>
    </lineage>
</organism>
<evidence type="ECO:0000259" key="5">
    <source>
        <dbReference type="SMART" id="SM00967"/>
    </source>
</evidence>
<dbReference type="Gene3D" id="3.30.1330.30">
    <property type="match status" value="1"/>
</dbReference>
<dbReference type="GO" id="GO:0008173">
    <property type="term" value="F:RNA methyltransferase activity"/>
    <property type="evidence" value="ECO:0007669"/>
    <property type="project" value="InterPro"/>
</dbReference>
<dbReference type="FunFam" id="3.40.1280.10:FF:000008">
    <property type="entry name" value="Group 3 RNA methyltransferase TrmH"/>
    <property type="match status" value="1"/>
</dbReference>
<evidence type="ECO:0000256" key="2">
    <source>
        <dbReference type="ARBA" id="ARBA00022603"/>
    </source>
</evidence>
<dbReference type="NCBIfam" id="TIGR00186">
    <property type="entry name" value="rRNA_methyl_3"/>
    <property type="match status" value="1"/>
</dbReference>
<dbReference type="AlphaFoldDB" id="A0A1E5QGN2"/>
<feature type="region of interest" description="Disordered" evidence="4">
    <location>
        <begin position="1"/>
        <end position="61"/>
    </location>
</feature>
<dbReference type="SUPFAM" id="SSF55315">
    <property type="entry name" value="L30e-like"/>
    <property type="match status" value="1"/>
</dbReference>
<feature type="compositionally biased region" description="Pro residues" evidence="4">
    <location>
        <begin position="46"/>
        <end position="55"/>
    </location>
</feature>
<dbReference type="PANTHER" id="PTHR46429:SF1">
    <property type="entry name" value="23S RRNA (GUANOSINE-2'-O-)-METHYLTRANSFERASE RLMB"/>
    <property type="match status" value="1"/>
</dbReference>
<dbReference type="InterPro" id="IPR004441">
    <property type="entry name" value="rRNA_MeTrfase_TrmH"/>
</dbReference>
<dbReference type="GO" id="GO:0032259">
    <property type="term" value="P:methylation"/>
    <property type="evidence" value="ECO:0007669"/>
    <property type="project" value="UniProtKB-KW"/>
</dbReference>
<reference evidence="6" key="1">
    <citation type="submission" date="2016-09" db="EMBL/GenBank/DDBJ databases">
        <title>Draft genome of thermotolerant cyanobacterium Desertifilum sp. strain IPPAS B-1220.</title>
        <authorList>
            <person name="Sinetova M.A."/>
            <person name="Bolakhan K."/>
            <person name="Zayadan B.K."/>
            <person name="Mironov K.S."/>
            <person name="Ustinova V."/>
            <person name="Kupriyanova E.V."/>
            <person name="Sidorov R.A."/>
            <person name="Skrypnik A.N."/>
            <person name="Gogoleva N.E."/>
            <person name="Gogolev Y.V."/>
            <person name="Los D.A."/>
        </authorList>
    </citation>
    <scope>NUCLEOTIDE SEQUENCE [LARGE SCALE GENOMIC DNA]</scope>
    <source>
        <strain evidence="6">IPPAS B-1220</strain>
    </source>
</reference>
<evidence type="ECO:0000313" key="6">
    <source>
        <dbReference type="EMBL" id="OEJ73842.1"/>
    </source>
</evidence>
<evidence type="ECO:0000256" key="1">
    <source>
        <dbReference type="ARBA" id="ARBA00007228"/>
    </source>
</evidence>
<keyword evidence="3 6" id="KW-0808">Transferase</keyword>
<dbReference type="InterPro" id="IPR029026">
    <property type="entry name" value="tRNA_m1G_MTases_N"/>
</dbReference>
<dbReference type="InterPro" id="IPR013123">
    <property type="entry name" value="SpoU_subst-bd"/>
</dbReference>
<sequence length="330" mass="35743">MASAKPHKPRPSGQPNRGKPGKPKVKRAIGKAIQPQRGGSRDRPVPKNPVSPVPANPETEESDLIYGIHPVIAALKGERRLNRIWIAERLRYDPRFHGLLSQAKATGTTVDEVEYRRLDHLTNRANHQGVVAQVTPYDYLELGELIEKAKAASNQPVIIVVDGITDPHNLGAIARTAEALGAQGMAIPQRRAVGITSTVMKVAAGSLEFFPVARVVNLSRALEELKAAGFWVYGTVASGGQLIHTVDFTGKARQDKGQPLPIALAIGSEGEGLSLLTQRSCDVLVTIPLMGHTASLNASVAAGMSLYEIFRQRWATKLHVDQKDLQQKLN</sequence>
<dbReference type="GO" id="GO:0005829">
    <property type="term" value="C:cytosol"/>
    <property type="evidence" value="ECO:0007669"/>
    <property type="project" value="TreeGrafter"/>
</dbReference>
<dbReference type="CDD" id="cd18103">
    <property type="entry name" value="SpoU-like_RlmB"/>
    <property type="match status" value="1"/>
</dbReference>
<dbReference type="InterPro" id="IPR029028">
    <property type="entry name" value="Alpha/beta_knot_MTases"/>
</dbReference>
<dbReference type="PANTHER" id="PTHR46429">
    <property type="entry name" value="23S RRNA (GUANOSINE-2'-O-)-METHYLTRANSFERASE RLMB"/>
    <property type="match status" value="1"/>
</dbReference>
<dbReference type="Pfam" id="PF00588">
    <property type="entry name" value="SpoU_methylase"/>
    <property type="match status" value="1"/>
</dbReference>
<dbReference type="Pfam" id="PF08032">
    <property type="entry name" value="SpoU_sub_bind"/>
    <property type="match status" value="1"/>
</dbReference>
<dbReference type="InterPro" id="IPR029064">
    <property type="entry name" value="Ribosomal_eL30-like_sf"/>
</dbReference>
<dbReference type="Gene3D" id="3.40.1280.10">
    <property type="match status" value="1"/>
</dbReference>
<comment type="similarity">
    <text evidence="1">Belongs to the class IV-like SAM-binding methyltransferase superfamily. RNA methyltransferase TrmH family.</text>
</comment>
<feature type="domain" description="RNA 2-O ribose methyltransferase substrate binding" evidence="5">
    <location>
        <begin position="64"/>
        <end position="140"/>
    </location>
</feature>
<dbReference type="SUPFAM" id="SSF75217">
    <property type="entry name" value="alpha/beta knot"/>
    <property type="match status" value="1"/>
</dbReference>
<proteinExistence type="inferred from homology"/>
<comment type="caution">
    <text evidence="6">The sequence shown here is derived from an EMBL/GenBank/DDBJ whole genome shotgun (WGS) entry which is preliminary data.</text>
</comment>
<name>A0A1E5QGN2_9CYAN</name>
<dbReference type="OrthoDB" id="9794400at2"/>
<dbReference type="EMBL" id="MJGC01000077">
    <property type="protein sequence ID" value="OEJ73842.1"/>
    <property type="molecule type" value="Genomic_DNA"/>
</dbReference>